<organism evidence="4 5">
    <name type="scientific">Mammaliicoccus sciuri</name>
    <name type="common">Staphylococcus sciuri</name>
    <dbReference type="NCBI Taxonomy" id="1296"/>
    <lineage>
        <taxon>Bacteria</taxon>
        <taxon>Bacillati</taxon>
        <taxon>Bacillota</taxon>
        <taxon>Bacilli</taxon>
        <taxon>Bacillales</taxon>
        <taxon>Staphylococcaceae</taxon>
        <taxon>Mammaliicoccus</taxon>
    </lineage>
</organism>
<name>A0ABT7HUZ3_MAMSC</name>
<protein>
    <submittedName>
        <fullName evidence="4">GNAT family N-acetyltransferase</fullName>
    </submittedName>
</protein>
<dbReference type="RefSeq" id="WP_239704638.1">
    <property type="nucleotide sequence ID" value="NZ_CP120185.1"/>
</dbReference>
<dbReference type="Proteomes" id="UP001176210">
    <property type="component" value="Unassembled WGS sequence"/>
</dbReference>
<evidence type="ECO:0000256" key="2">
    <source>
        <dbReference type="ARBA" id="ARBA00023315"/>
    </source>
</evidence>
<evidence type="ECO:0000313" key="4">
    <source>
        <dbReference type="EMBL" id="MDL0115797.1"/>
    </source>
</evidence>
<evidence type="ECO:0000256" key="1">
    <source>
        <dbReference type="ARBA" id="ARBA00022679"/>
    </source>
</evidence>
<dbReference type="Gene3D" id="3.40.630.30">
    <property type="match status" value="1"/>
</dbReference>
<dbReference type="InterPro" id="IPR000182">
    <property type="entry name" value="GNAT_dom"/>
</dbReference>
<evidence type="ECO:0000259" key="3">
    <source>
        <dbReference type="PROSITE" id="PS51186"/>
    </source>
</evidence>
<reference evidence="4" key="1">
    <citation type="submission" date="2022-09" db="EMBL/GenBank/DDBJ databases">
        <authorList>
            <person name="De Moura G.S."/>
            <person name="Carvalho E."/>
            <person name="Ramos Sanchez E.M."/>
            <person name="Sellera F.P."/>
            <person name="Marques M.F.S."/>
            <person name="Heinemann M.B."/>
            <person name="De Vliegher S."/>
            <person name="Souza F.N."/>
            <person name="Mota R.A."/>
        </authorList>
    </citation>
    <scope>NUCLEOTIDE SEQUENCE</scope>
    <source>
        <strain evidence="4">BR656</strain>
    </source>
</reference>
<dbReference type="Pfam" id="PF00583">
    <property type="entry name" value="Acetyltransf_1"/>
    <property type="match status" value="1"/>
</dbReference>
<comment type="caution">
    <text evidence="4">The sequence shown here is derived from an EMBL/GenBank/DDBJ whole genome shotgun (WGS) entry which is preliminary data.</text>
</comment>
<keyword evidence="2" id="KW-0012">Acyltransferase</keyword>
<dbReference type="PANTHER" id="PTHR43626:SF4">
    <property type="entry name" value="GCN5-RELATED N-ACETYLTRANSFERASE 2, CHLOROPLASTIC"/>
    <property type="match status" value="1"/>
</dbReference>
<feature type="domain" description="N-acetyltransferase" evidence="3">
    <location>
        <begin position="5"/>
        <end position="135"/>
    </location>
</feature>
<dbReference type="PANTHER" id="PTHR43626">
    <property type="entry name" value="ACYL-COA N-ACYLTRANSFERASE"/>
    <property type="match status" value="1"/>
</dbReference>
<sequence>MFMYTFEREFKSENIDSIKEVYESVGWLGHDNEKIEKIFLNSSHVVIVKNYDEVIAVARALSDGVFNAAIYDVVVKKTYQQKGISRKMIEILLEDLKQISCIHLISTTGNEELYRKLGFKKLKTGMAIYKSIKLDNEYTE</sequence>
<gene>
    <name evidence="4" type="ORF">OWO77_02320</name>
</gene>
<reference evidence="4" key="2">
    <citation type="journal article" date="2023" name="Vet. Microbiol.">
        <title>Emergence of livestock-associated Mammaliicoccus sciuri ST71 co-harbouring mecA and mecC genes in Brazil.</title>
        <authorList>
            <person name="de Moura G.S."/>
            <person name="de Carvalho E."/>
            <person name="Ramos Sanchez E.M."/>
            <person name="Sellera F.P."/>
            <person name="Marques M.F.S."/>
            <person name="Heinemann M.B."/>
            <person name="De Vliegher S."/>
            <person name="Souza F.N."/>
            <person name="Mota R.A."/>
        </authorList>
    </citation>
    <scope>NUCLEOTIDE SEQUENCE</scope>
    <source>
        <strain evidence="4">BR656</strain>
    </source>
</reference>
<dbReference type="InterPro" id="IPR045039">
    <property type="entry name" value="NSI-like"/>
</dbReference>
<dbReference type="SUPFAM" id="SSF55729">
    <property type="entry name" value="Acyl-CoA N-acyltransferases (Nat)"/>
    <property type="match status" value="1"/>
</dbReference>
<dbReference type="InterPro" id="IPR016181">
    <property type="entry name" value="Acyl_CoA_acyltransferase"/>
</dbReference>
<accession>A0ABT7HUZ3</accession>
<keyword evidence="1" id="KW-0808">Transferase</keyword>
<proteinExistence type="predicted"/>
<dbReference type="PROSITE" id="PS51186">
    <property type="entry name" value="GNAT"/>
    <property type="match status" value="1"/>
</dbReference>
<keyword evidence="5" id="KW-1185">Reference proteome</keyword>
<dbReference type="EMBL" id="JAPNQM010000001">
    <property type="protein sequence ID" value="MDL0115797.1"/>
    <property type="molecule type" value="Genomic_DNA"/>
</dbReference>
<evidence type="ECO:0000313" key="5">
    <source>
        <dbReference type="Proteomes" id="UP001176210"/>
    </source>
</evidence>